<keyword evidence="1" id="KW-0472">Membrane</keyword>
<evidence type="ECO:0000256" key="1">
    <source>
        <dbReference type="SAM" id="Phobius"/>
    </source>
</evidence>
<dbReference type="EMBL" id="CP015163">
    <property type="protein sequence ID" value="AXB45689.1"/>
    <property type="molecule type" value="Genomic_DNA"/>
</dbReference>
<dbReference type="Pfam" id="PF07811">
    <property type="entry name" value="TadE"/>
    <property type="match status" value="1"/>
</dbReference>
<dbReference type="AlphaFoldDB" id="A0A344LCB5"/>
<organism evidence="3 4">
    <name type="scientific">Amycolatopsis albispora</name>
    <dbReference type="NCBI Taxonomy" id="1804986"/>
    <lineage>
        <taxon>Bacteria</taxon>
        <taxon>Bacillati</taxon>
        <taxon>Actinomycetota</taxon>
        <taxon>Actinomycetes</taxon>
        <taxon>Pseudonocardiales</taxon>
        <taxon>Pseudonocardiaceae</taxon>
        <taxon>Amycolatopsis</taxon>
    </lineage>
</organism>
<dbReference type="InterPro" id="IPR049790">
    <property type="entry name" value="Rv3655c/TadE"/>
</dbReference>
<feature type="domain" description="TadE-like" evidence="2">
    <location>
        <begin position="7"/>
        <end position="49"/>
    </location>
</feature>
<feature type="transmembrane region" description="Helical" evidence="1">
    <location>
        <begin position="14"/>
        <end position="35"/>
    </location>
</feature>
<protein>
    <recommendedName>
        <fullName evidence="2">TadE-like domain-containing protein</fullName>
    </recommendedName>
</protein>
<evidence type="ECO:0000259" key="2">
    <source>
        <dbReference type="Pfam" id="PF07811"/>
    </source>
</evidence>
<dbReference type="Proteomes" id="UP000250434">
    <property type="component" value="Chromosome"/>
</dbReference>
<sequence length="116" mass="12043">MRALDRGAVTVETAIALGALSGFFFLLIGGLVAMTDQLRCADAAREAARLVARGQPESAERAVREIGPAGAEYVVRPAGDAVTVEVAAGARLLPGLRLNGHAYALYEPEVVDRAPG</sequence>
<keyword evidence="1" id="KW-1133">Transmembrane helix</keyword>
<evidence type="ECO:0000313" key="4">
    <source>
        <dbReference type="Proteomes" id="UP000250434"/>
    </source>
</evidence>
<proteinExistence type="predicted"/>
<dbReference type="RefSeq" id="WP_113694925.1">
    <property type="nucleotide sequence ID" value="NZ_CP015163.1"/>
</dbReference>
<accession>A0A344LCB5</accession>
<dbReference type="KEGG" id="aab:A4R43_27010"/>
<dbReference type="NCBIfam" id="NF041390">
    <property type="entry name" value="TadE_Rv3655c"/>
    <property type="match status" value="1"/>
</dbReference>
<reference evidence="3 4" key="1">
    <citation type="submission" date="2016-04" db="EMBL/GenBank/DDBJ databases">
        <title>Complete genome sequence and analysis of deep-sea sediment isolate, Amycolatopsis sp. WP1.</title>
        <authorList>
            <person name="Wang H."/>
            <person name="Chen S."/>
            <person name="Wu Q."/>
        </authorList>
    </citation>
    <scope>NUCLEOTIDE SEQUENCE [LARGE SCALE GENOMIC DNA]</scope>
    <source>
        <strain evidence="3 4">WP1</strain>
    </source>
</reference>
<evidence type="ECO:0000313" key="3">
    <source>
        <dbReference type="EMBL" id="AXB45689.1"/>
    </source>
</evidence>
<name>A0A344LCB5_9PSEU</name>
<keyword evidence="4" id="KW-1185">Reference proteome</keyword>
<gene>
    <name evidence="3" type="ORF">A4R43_27010</name>
</gene>
<keyword evidence="1" id="KW-0812">Transmembrane</keyword>
<dbReference type="InterPro" id="IPR012495">
    <property type="entry name" value="TadE-like_dom"/>
</dbReference>